<feature type="transmembrane region" description="Helical" evidence="1">
    <location>
        <begin position="470"/>
        <end position="498"/>
    </location>
</feature>
<sequence>MTNPLSTIEVLRAEAKSIHGDHVLDGVQDEDLTLALNTLESTALCLSGGGIRSATFGLGIIQALAARPRPCKDFRLPPPDKALLGQFNYLSTVSGGGYIGSWLSAWLSRQPYADVLPQLNTRGHEVSAVEPTAIGDLRRDSNYLTPKVGLVSADTWAAAAMILRNLLLNWVLLIPLFLLSLVVVKLAAVGVAWLSHPFGDQKYGLALVILAVISLALVLIGLRFTLRAMRLSGTASPTQGQFLKGNLLPMFLAGVAWTGALDTTIGYQLLIVTPLADLLVFGGILGFVVYGAAQLITLLTTGELFTALLDLKRWARLKHRTTWGWLVAGIAYGAFLGFGAHIIGSGGDPAVRLLLLLLFAPPWLLVSQLMAETCYVALTSNTPRSDEQREWFARSAGWYLAICIAWIAGVALALLGSWTAGQVELGTQALFDWMVAGGGATAMVGWLTGGSGRTSAQPSNQAPNRSPVAIAYNVAASLSAPLFFALLLVLGSAVIDLVVLRDSLFAYLISYGNYLILPDSAGSVLFQSGMVEAQERSMVVPLLVIAGVILGIIAFFASKYININRFSLHGLYRNRLVRAFLGASHIGRKPDRFTGFDMDDNPTMQSLWPAKREDRTGDNWRPFHVLNTTLNVISTRNLAWQQRKGMSFTITPLHSGAASLCPLLDQPGGTLVAYRGAFRPSSKYGGSSHSGRRLRLWPFARQPKCPPRPEDDPTNPGISLGTAMAISGAAVDPNAGYHSSPTVSLLLTLLNMRLGWWLGNPAPVGEKSWYRNGPPTAAAPLVKDAFGLTTDDQPYVALSDGGHFEDLGLYEMVRRRCRYIVISDAGEDPTFTYSDLGMAVRKIGIDFGIPIRFHELQKMQPRPAPGVTLTDVPYHAMGVIDYAMADGPAAKPGIILYVKASFHNCDEGAGVKAYANSHPTFPHESTTDQWFSESQFESYRALGFQIMDSILAEAQGCATDLANLKQILDRLAEQALKEECEECDPPVLQGA</sequence>
<evidence type="ECO:0000313" key="2">
    <source>
        <dbReference type="EMBL" id="ASG23130.1"/>
    </source>
</evidence>
<evidence type="ECO:0000313" key="3">
    <source>
        <dbReference type="Proteomes" id="UP000197153"/>
    </source>
</evidence>
<dbReference type="InterPro" id="IPR016035">
    <property type="entry name" value="Acyl_Trfase/lysoPLipase"/>
</dbReference>
<dbReference type="SUPFAM" id="SSF52151">
    <property type="entry name" value="FabD/lysophospholipase-like"/>
    <property type="match status" value="1"/>
</dbReference>
<feature type="transmembrane region" description="Helical" evidence="1">
    <location>
        <begin position="278"/>
        <end position="311"/>
    </location>
</feature>
<feature type="transmembrane region" description="Helical" evidence="1">
    <location>
        <begin position="205"/>
        <end position="226"/>
    </location>
</feature>
<dbReference type="GO" id="GO:0004623">
    <property type="term" value="F:phospholipase A2 activity"/>
    <property type="evidence" value="ECO:0007669"/>
    <property type="project" value="TreeGrafter"/>
</dbReference>
<proteinExistence type="predicted"/>
<keyword evidence="1" id="KW-1133">Transmembrane helix</keyword>
<evidence type="ECO:0000256" key="1">
    <source>
        <dbReference type="SAM" id="Phobius"/>
    </source>
</evidence>
<dbReference type="PANTHER" id="PTHR10728">
    <property type="entry name" value="CYTOSOLIC PHOSPHOLIPASE A2"/>
    <property type="match status" value="1"/>
</dbReference>
<dbReference type="RefSeq" id="WP_088873658.1">
    <property type="nucleotide sequence ID" value="NZ_CP022111.1"/>
</dbReference>
<protein>
    <submittedName>
        <fullName evidence="2">Uncharacterized protein</fullName>
    </submittedName>
</protein>
<name>A0A248JX70_9PROT</name>
<feature type="transmembrane region" description="Helical" evidence="1">
    <location>
        <begin position="504"/>
        <end position="526"/>
    </location>
</feature>
<feature type="transmembrane region" description="Helical" evidence="1">
    <location>
        <begin position="170"/>
        <end position="193"/>
    </location>
</feature>
<dbReference type="KEGG" id="nao:Y958_19985"/>
<feature type="transmembrane region" description="Helical" evidence="1">
    <location>
        <begin position="247"/>
        <end position="272"/>
    </location>
</feature>
<feature type="transmembrane region" description="Helical" evidence="1">
    <location>
        <begin position="430"/>
        <end position="449"/>
    </location>
</feature>
<reference evidence="2 3" key="1">
    <citation type="submission" date="2017-06" db="EMBL/GenBank/DDBJ databases">
        <title>Complete genome sequence of Nitrospirillum amazonense strain CBAmC, an endophytic nitrogen-fixing and plant growth-promoting bacterium, isolated from sugarcane.</title>
        <authorList>
            <person name="Schwab S."/>
            <person name="dos Santos Teixeira K.R."/>
            <person name="Simoes Araujo J.L."/>
            <person name="Soares Vidal M."/>
            <person name="Borges de Freitas H.R."/>
            <person name="Rivello Crivelaro A.L."/>
            <person name="Bueno de Camargo Nunes A."/>
            <person name="dos Santos C.M."/>
            <person name="Palmeira da Silva Rosa D."/>
            <person name="da Silva Padilha D."/>
            <person name="da Silva E."/>
            <person name="Araujo Terra L."/>
            <person name="Soares Mendes V."/>
            <person name="Farinelli L."/>
            <person name="Magalhaes Cruz L."/>
            <person name="Baldani J.I."/>
        </authorList>
    </citation>
    <scope>NUCLEOTIDE SEQUENCE [LARGE SCALE GENOMIC DNA]</scope>
    <source>
        <strain evidence="2 3">CBAmC</strain>
    </source>
</reference>
<dbReference type="GO" id="GO:0005829">
    <property type="term" value="C:cytosol"/>
    <property type="evidence" value="ECO:0007669"/>
    <property type="project" value="TreeGrafter"/>
</dbReference>
<feature type="transmembrane region" description="Helical" evidence="1">
    <location>
        <begin position="538"/>
        <end position="557"/>
    </location>
</feature>
<feature type="transmembrane region" description="Helical" evidence="1">
    <location>
        <begin position="355"/>
        <end position="378"/>
    </location>
</feature>
<organism evidence="2 3">
    <name type="scientific">Nitrospirillum viridazoti CBAmc</name>
    <dbReference type="NCBI Taxonomy" id="1441467"/>
    <lineage>
        <taxon>Bacteria</taxon>
        <taxon>Pseudomonadati</taxon>
        <taxon>Pseudomonadota</taxon>
        <taxon>Alphaproteobacteria</taxon>
        <taxon>Rhodospirillales</taxon>
        <taxon>Azospirillaceae</taxon>
        <taxon>Nitrospirillum</taxon>
        <taxon>Nitrospirillum viridazoti</taxon>
    </lineage>
</organism>
<gene>
    <name evidence="2" type="ORF">Y958_19985</name>
</gene>
<keyword evidence="1" id="KW-0472">Membrane</keyword>
<accession>A0A248JX70</accession>
<dbReference type="PANTHER" id="PTHR10728:SF40">
    <property type="entry name" value="PATATIN FAMILY PROTEIN"/>
    <property type="match status" value="1"/>
</dbReference>
<dbReference type="EMBL" id="CP022111">
    <property type="protein sequence ID" value="ASG23130.1"/>
    <property type="molecule type" value="Genomic_DNA"/>
</dbReference>
<feature type="transmembrane region" description="Helical" evidence="1">
    <location>
        <begin position="398"/>
        <end position="418"/>
    </location>
</feature>
<dbReference type="Gene3D" id="3.40.1090.10">
    <property type="entry name" value="Cytosolic phospholipase A2 catalytic domain"/>
    <property type="match status" value="1"/>
</dbReference>
<dbReference type="Proteomes" id="UP000197153">
    <property type="component" value="Chromosome 2"/>
</dbReference>
<keyword evidence="1" id="KW-0812">Transmembrane</keyword>
<feature type="transmembrane region" description="Helical" evidence="1">
    <location>
        <begin position="323"/>
        <end position="343"/>
    </location>
</feature>
<dbReference type="GO" id="GO:0046475">
    <property type="term" value="P:glycerophospholipid catabolic process"/>
    <property type="evidence" value="ECO:0007669"/>
    <property type="project" value="TreeGrafter"/>
</dbReference>
<keyword evidence="3" id="KW-1185">Reference proteome</keyword>
<dbReference type="AlphaFoldDB" id="A0A248JX70"/>